<evidence type="ECO:0000313" key="2">
    <source>
        <dbReference type="Proteomes" id="UP000473826"/>
    </source>
</evidence>
<dbReference type="PANTHER" id="PTHR42769">
    <property type="entry name" value="SUPEROXIDE DISMUTASE"/>
    <property type="match status" value="1"/>
</dbReference>
<protein>
    <recommendedName>
        <fullName evidence="3">Manganese/iron superoxide dismutase C-terminal domain-containing protein</fullName>
    </recommendedName>
</protein>
<evidence type="ECO:0000313" key="1">
    <source>
        <dbReference type="EMBL" id="TXT13301.1"/>
    </source>
</evidence>
<dbReference type="GO" id="GO:0004784">
    <property type="term" value="F:superoxide dismutase activity"/>
    <property type="evidence" value="ECO:0007669"/>
    <property type="project" value="TreeGrafter"/>
</dbReference>
<dbReference type="PANTHER" id="PTHR42769:SF3">
    <property type="entry name" value="SUPEROXIDE DISMUTASE [FE] 2, CHLOROPLASTIC"/>
    <property type="match status" value="1"/>
</dbReference>
<sequence>MAARPLLASTSRLATAAARRGIISPAASAPSSSSKPAGGAAGGVDARIFSGIDGFLGAKEVKRLDEWQAGLWGRLQEEVRSNPRLAPIRLKWDNDRFDVAELLAFSAREPSLSLAFNYASLLVNNSYFLEGLNPEAPKPVPAQFADLEDRVASYASGIVGSGWLWLVKAGEEIGDFDVVPTFAAGSLLVTQRAQRGRDGALPLFRTPATVGGEGAAPAAGEAAAADAAAPAAAPRYARKKSAAEVTPLAVLNLFELAYLGDKYGVFAREQYARDWFKTLDWDKVAKRNGQFGAF</sequence>
<evidence type="ECO:0008006" key="3">
    <source>
        <dbReference type="Google" id="ProtNLM"/>
    </source>
</evidence>
<dbReference type="InterPro" id="IPR036314">
    <property type="entry name" value="SOD_C_sf"/>
</dbReference>
<organism evidence="1 2">
    <name type="scientific">Vanrija humicola</name>
    <name type="common">Yeast</name>
    <name type="synonym">Cryptococcus humicola</name>
    <dbReference type="NCBI Taxonomy" id="5417"/>
    <lineage>
        <taxon>Eukaryota</taxon>
        <taxon>Fungi</taxon>
        <taxon>Dikarya</taxon>
        <taxon>Basidiomycota</taxon>
        <taxon>Agaricomycotina</taxon>
        <taxon>Tremellomycetes</taxon>
        <taxon>Trichosporonales</taxon>
        <taxon>Trichosporonaceae</taxon>
        <taxon>Vanrija</taxon>
    </lineage>
</organism>
<gene>
    <name evidence="1" type="ORF">VHUM_00668</name>
</gene>
<dbReference type="Proteomes" id="UP000473826">
    <property type="component" value="Unassembled WGS sequence"/>
</dbReference>
<dbReference type="Gene3D" id="3.55.40.20">
    <property type="entry name" value="Iron/manganese superoxide dismutase, C-terminal domain"/>
    <property type="match status" value="1"/>
</dbReference>
<dbReference type="SUPFAM" id="SSF54719">
    <property type="entry name" value="Fe,Mn superoxide dismutase (SOD), C-terminal domain"/>
    <property type="match status" value="1"/>
</dbReference>
<keyword evidence="2" id="KW-1185">Reference proteome</keyword>
<dbReference type="OrthoDB" id="275227at2759"/>
<dbReference type="EMBL" id="QKWK01000002">
    <property type="protein sequence ID" value="TXT13301.1"/>
    <property type="molecule type" value="Genomic_DNA"/>
</dbReference>
<accession>A0A7D8V8I9</accession>
<dbReference type="AlphaFoldDB" id="A0A7D8V8I9"/>
<name>A0A7D8V8I9_VANHU</name>
<proteinExistence type="predicted"/>
<comment type="caution">
    <text evidence="1">The sequence shown here is derived from an EMBL/GenBank/DDBJ whole genome shotgun (WGS) entry which is preliminary data.</text>
</comment>
<reference evidence="1 2" key="1">
    <citation type="journal article" date="2019" name="PLoS Genet.">
        <title>Convergent evolution of linked mating-type loci in basidiomycete fungi.</title>
        <authorList>
            <person name="Sun S."/>
            <person name="Coelho M.A."/>
            <person name="Heitman J."/>
            <person name="Nowrousian M."/>
        </authorList>
    </citation>
    <scope>NUCLEOTIDE SEQUENCE [LARGE SCALE GENOMIC DNA]</scope>
    <source>
        <strain evidence="1 2">CBS 4282</strain>
    </source>
</reference>